<dbReference type="PANTHER" id="PTHR37951">
    <property type="entry name" value="CYTOPLASMIC PROTEIN-RELATED"/>
    <property type="match status" value="1"/>
</dbReference>
<dbReference type="InterPro" id="IPR017740">
    <property type="entry name" value="TssA-like"/>
</dbReference>
<accession>A0A4U1HJU0</accession>
<evidence type="ECO:0000313" key="3">
    <source>
        <dbReference type="Proteomes" id="UP000305539"/>
    </source>
</evidence>
<evidence type="ECO:0000313" key="2">
    <source>
        <dbReference type="EMBL" id="TKC81431.1"/>
    </source>
</evidence>
<dbReference type="Proteomes" id="UP000305539">
    <property type="component" value="Unassembled WGS sequence"/>
</dbReference>
<keyword evidence="3" id="KW-1185">Reference proteome</keyword>
<evidence type="ECO:0000259" key="1">
    <source>
        <dbReference type="Pfam" id="PF06812"/>
    </source>
</evidence>
<dbReference type="EMBL" id="SWJE01000018">
    <property type="protein sequence ID" value="TKC81431.1"/>
    <property type="molecule type" value="Genomic_DNA"/>
</dbReference>
<reference evidence="2 3" key="1">
    <citation type="submission" date="2019-04" db="EMBL/GenBank/DDBJ databases">
        <title>Trinickia sp. 7GSK02, isolated from subtropical forest soil.</title>
        <authorList>
            <person name="Gao Z.-H."/>
            <person name="Qiu L.-H."/>
        </authorList>
    </citation>
    <scope>NUCLEOTIDE SEQUENCE [LARGE SCALE GENOMIC DNA]</scope>
    <source>
        <strain evidence="2 3">7GSK02</strain>
    </source>
</reference>
<proteinExistence type="predicted"/>
<gene>
    <name evidence="2" type="primary">tssA</name>
    <name evidence="2" type="ORF">FAZ69_27770</name>
</gene>
<dbReference type="InterPro" id="IPR010657">
    <property type="entry name" value="ImpA_N"/>
</dbReference>
<dbReference type="PANTHER" id="PTHR37951:SF1">
    <property type="entry name" value="TYPE VI SECRETION SYSTEM COMPONENT TSSA1"/>
    <property type="match status" value="1"/>
</dbReference>
<feature type="domain" description="ImpA N-terminal" evidence="1">
    <location>
        <begin position="12"/>
        <end position="134"/>
    </location>
</feature>
<dbReference type="AlphaFoldDB" id="A0A4U1HJU0"/>
<organism evidence="2 3">
    <name type="scientific">Trinickia terrae</name>
    <dbReference type="NCBI Taxonomy" id="2571161"/>
    <lineage>
        <taxon>Bacteria</taxon>
        <taxon>Pseudomonadati</taxon>
        <taxon>Pseudomonadota</taxon>
        <taxon>Betaproteobacteria</taxon>
        <taxon>Burkholderiales</taxon>
        <taxon>Burkholderiaceae</taxon>
        <taxon>Trinickia</taxon>
    </lineage>
</organism>
<dbReference type="OrthoDB" id="9771118at2"/>
<dbReference type="NCBIfam" id="TIGR03363">
    <property type="entry name" value="VI_chp_8"/>
    <property type="match status" value="1"/>
</dbReference>
<sequence length="365" mass="39499">MKMPELELAALLQPLPGDEPCGPSLLHDPVYDAIRNARRADDPSLPSGVWQTELKVADWQAVETHCVDILKNRSKDLTIAAWLGEAWLQHHGLAALPRCFELIAGLCERFWDGVHPLPRDGDAGFRAAPLAWLITAYADLLSVRIELFDGREGVRGTLAQWQGAQRAMLAVTSRQSAPAAQKEAAAKTVAVLQEAARAAAPERLRHAHESLSTARLLIELLDAWCTPRLGAEAPSFAPLLETMSQAGLVLMECLAMHPNSEPPQVVPAGDSERAAVAAAPAQAGAAGGTPGTPQSREDAYRQLALIADYLMRYEPHSPVPYMIQRALEWGSKPLPLLLRELMSEEAGGEKLWTALGLLPGAEKTK</sequence>
<protein>
    <submittedName>
        <fullName evidence="2">Type VI secretion system protein TssA</fullName>
    </submittedName>
</protein>
<dbReference type="RefSeq" id="WP_136898304.1">
    <property type="nucleotide sequence ID" value="NZ_SWJE01000018.1"/>
</dbReference>
<name>A0A4U1HJU0_9BURK</name>
<dbReference type="Pfam" id="PF06812">
    <property type="entry name" value="ImpA_N"/>
    <property type="match status" value="1"/>
</dbReference>
<comment type="caution">
    <text evidence="2">The sequence shown here is derived from an EMBL/GenBank/DDBJ whole genome shotgun (WGS) entry which is preliminary data.</text>
</comment>